<protein>
    <recommendedName>
        <fullName evidence="2 7">DNA repair protein RecO</fullName>
    </recommendedName>
    <alternativeName>
        <fullName evidence="6 7">Recombination protein O</fullName>
    </alternativeName>
</protein>
<dbReference type="RefSeq" id="WP_077714936.1">
    <property type="nucleotide sequence ID" value="NZ_CP019698.1"/>
</dbReference>
<keyword evidence="10" id="KW-1185">Reference proteome</keyword>
<dbReference type="OrthoDB" id="9797083at2"/>
<dbReference type="SUPFAM" id="SSF57863">
    <property type="entry name" value="ArfGap/RecO-like zinc finger"/>
    <property type="match status" value="1"/>
</dbReference>
<evidence type="ECO:0000313" key="10">
    <source>
        <dbReference type="Proteomes" id="UP000189464"/>
    </source>
</evidence>
<evidence type="ECO:0000256" key="7">
    <source>
        <dbReference type="HAMAP-Rule" id="MF_00201"/>
    </source>
</evidence>
<evidence type="ECO:0000256" key="5">
    <source>
        <dbReference type="ARBA" id="ARBA00023204"/>
    </source>
</evidence>
<comment type="similarity">
    <text evidence="1 7">Belongs to the RecO family.</text>
</comment>
<feature type="domain" description="DNA replication/recombination mediator RecO N-terminal" evidence="8">
    <location>
        <begin position="1"/>
        <end position="79"/>
    </location>
</feature>
<reference evidence="9 10" key="1">
    <citation type="journal article" date="2016" name="Int. J. Syst. Evol. Microbiol.">
        <title>Desulfotomaculum ferrireducens sp. nov., a moderately thermophilic sulfate-reducing and dissimilatory Fe(III)-reducing bacterium isolated from compost.</title>
        <authorList>
            <person name="Yang G."/>
            <person name="Guo J."/>
            <person name="Zhuang L."/>
            <person name="Yuan Y."/>
            <person name="Zhou S."/>
        </authorList>
    </citation>
    <scope>NUCLEOTIDE SEQUENCE [LARGE SCALE GENOMIC DNA]</scope>
    <source>
        <strain evidence="9 10">GSS09</strain>
    </source>
</reference>
<keyword evidence="5 7" id="KW-0234">DNA repair</keyword>
<dbReference type="Proteomes" id="UP000189464">
    <property type="component" value="Chromosome"/>
</dbReference>
<dbReference type="Gene3D" id="2.40.50.140">
    <property type="entry name" value="Nucleic acid-binding proteins"/>
    <property type="match status" value="1"/>
</dbReference>
<dbReference type="AlphaFoldDB" id="A0A1S6IYP2"/>
<evidence type="ECO:0000256" key="1">
    <source>
        <dbReference type="ARBA" id="ARBA00007452"/>
    </source>
</evidence>
<organism evidence="9 10">
    <name type="scientific">Desulforamulus ferrireducens</name>
    <dbReference type="NCBI Taxonomy" id="1833852"/>
    <lineage>
        <taxon>Bacteria</taxon>
        <taxon>Bacillati</taxon>
        <taxon>Bacillota</taxon>
        <taxon>Clostridia</taxon>
        <taxon>Eubacteriales</taxon>
        <taxon>Peptococcaceae</taxon>
        <taxon>Desulforamulus</taxon>
    </lineage>
</organism>
<evidence type="ECO:0000256" key="2">
    <source>
        <dbReference type="ARBA" id="ARBA00021310"/>
    </source>
</evidence>
<dbReference type="PANTHER" id="PTHR33991">
    <property type="entry name" value="DNA REPAIR PROTEIN RECO"/>
    <property type="match status" value="1"/>
</dbReference>
<dbReference type="NCBIfam" id="TIGR00613">
    <property type="entry name" value="reco"/>
    <property type="match status" value="1"/>
</dbReference>
<evidence type="ECO:0000256" key="6">
    <source>
        <dbReference type="ARBA" id="ARBA00033409"/>
    </source>
</evidence>
<gene>
    <name evidence="7" type="primary">recO</name>
    <name evidence="9" type="ORF">B0537_12885</name>
</gene>
<dbReference type="KEGG" id="dfg:B0537_12885"/>
<name>A0A1S6IYP2_9FIRM</name>
<dbReference type="InterPro" id="IPR012340">
    <property type="entry name" value="NA-bd_OB-fold"/>
</dbReference>
<dbReference type="Gene3D" id="1.20.1440.120">
    <property type="entry name" value="Recombination protein O, C-terminal domain"/>
    <property type="match status" value="1"/>
</dbReference>
<dbReference type="SUPFAM" id="SSF50249">
    <property type="entry name" value="Nucleic acid-binding proteins"/>
    <property type="match status" value="1"/>
</dbReference>
<dbReference type="GO" id="GO:0006310">
    <property type="term" value="P:DNA recombination"/>
    <property type="evidence" value="ECO:0007669"/>
    <property type="project" value="UniProtKB-UniRule"/>
</dbReference>
<evidence type="ECO:0000256" key="3">
    <source>
        <dbReference type="ARBA" id="ARBA00022763"/>
    </source>
</evidence>
<keyword evidence="3 7" id="KW-0227">DNA damage</keyword>
<dbReference type="EMBL" id="CP019698">
    <property type="protein sequence ID" value="AQS59893.1"/>
    <property type="molecule type" value="Genomic_DNA"/>
</dbReference>
<dbReference type="STRING" id="1833852.B0537_12885"/>
<evidence type="ECO:0000313" key="9">
    <source>
        <dbReference type="EMBL" id="AQS59893.1"/>
    </source>
</evidence>
<dbReference type="HAMAP" id="MF_00201">
    <property type="entry name" value="RecO"/>
    <property type="match status" value="1"/>
</dbReference>
<evidence type="ECO:0000259" key="8">
    <source>
        <dbReference type="Pfam" id="PF11967"/>
    </source>
</evidence>
<dbReference type="InterPro" id="IPR003717">
    <property type="entry name" value="RecO"/>
</dbReference>
<dbReference type="Pfam" id="PF11967">
    <property type="entry name" value="RecO_N"/>
    <property type="match status" value="1"/>
</dbReference>
<dbReference type="InterPro" id="IPR042242">
    <property type="entry name" value="RecO_C"/>
</dbReference>
<dbReference type="InterPro" id="IPR037278">
    <property type="entry name" value="ARFGAP/RecO"/>
</dbReference>
<accession>A0A1S6IYP2</accession>
<evidence type="ECO:0000256" key="4">
    <source>
        <dbReference type="ARBA" id="ARBA00023172"/>
    </source>
</evidence>
<comment type="function">
    <text evidence="7">Involved in DNA repair and RecF pathway recombination.</text>
</comment>
<sequence length="263" mass="29720">MKTYKLDAIILKSRDMREADKIITIYSIQRGKQRVVAHGAAKPTSRKRGAVQPFCYSSLLLHRGRQIDSVSQAELKEGFADLRYDLERLTAAAYLAELTDSFVGEGEPNQELFALLLSTLYLLAAGNVEMALRAYEARLLNLAGLQPELLGCNHCGAPFKETKVWFAAEQGALLCQACAAQEKKLTVFSRGTIEVLKTLYRFELSELQQLKVSEPLRKELNILLRGYLEYHLEKRLKTTEFLDRLHKSRPEGGTNITRNKGEE</sequence>
<dbReference type="GO" id="GO:0006302">
    <property type="term" value="P:double-strand break repair"/>
    <property type="evidence" value="ECO:0007669"/>
    <property type="project" value="TreeGrafter"/>
</dbReference>
<dbReference type="GO" id="GO:0043590">
    <property type="term" value="C:bacterial nucleoid"/>
    <property type="evidence" value="ECO:0007669"/>
    <property type="project" value="TreeGrafter"/>
</dbReference>
<proteinExistence type="inferred from homology"/>
<dbReference type="InterPro" id="IPR022572">
    <property type="entry name" value="DNA_rep/recomb_RecO_N"/>
</dbReference>
<dbReference type="PANTHER" id="PTHR33991:SF1">
    <property type="entry name" value="DNA REPAIR PROTEIN RECO"/>
    <property type="match status" value="1"/>
</dbReference>
<dbReference type="Pfam" id="PF02565">
    <property type="entry name" value="RecO_C"/>
    <property type="match status" value="1"/>
</dbReference>
<keyword evidence="4 7" id="KW-0233">DNA recombination</keyword>